<organism evidence="2 3">
    <name type="scientific">Aphanomyces euteiches</name>
    <dbReference type="NCBI Taxonomy" id="100861"/>
    <lineage>
        <taxon>Eukaryota</taxon>
        <taxon>Sar</taxon>
        <taxon>Stramenopiles</taxon>
        <taxon>Oomycota</taxon>
        <taxon>Saprolegniomycetes</taxon>
        <taxon>Saprolegniales</taxon>
        <taxon>Verrucalvaceae</taxon>
        <taxon>Aphanomyces</taxon>
    </lineage>
</organism>
<sequence length="532" mass="59172">MTRMDGQRRDPNSELVQASKVFIARAIERSEGENPLHLAELALASRGKHFEWLKDMMELLLADGRLRQQGNTFKIVPGVDLSAPVSSKTISVPKPVPVETPPKPTPTENTSNGDKDGKPAAEEPVAPVAPAAPVWTPVAVPEKTEPLIEESSFLQYLSSSKAIRVGSVTLEMQFLQFVTRFCDSCPPLSPFRGWWGHGSDTAAQTILDRLASLKFVQIEVLDTSPPSKRLTWDVNALAKYAAEHPPPAATVATPTPAPTTAMWTPAMLEADVTQVKKMLLHQLKMFKFYRIQNIHRAMQPKHPDPSFALDSYVDHIVHALEKDKRLVLAMDESGNPAFAWADKAKAAAGLADSVEQLKGAADVAANAMAGIIRAALSNEETFSLGLLRQKLPPSGVVDMKGWIDLVVAALWKEYQLQVVVDGDVLRRDGKRRREDAVRREIDDDEAMFEESFFEKESHKRRKIHEVYQPVMEWIEPKLVAFPSTHPTRPVVVETAETKLQENRAVLVRSRVEVPPQPTPRLPTKRIALDFDE</sequence>
<evidence type="ECO:0000256" key="1">
    <source>
        <dbReference type="SAM" id="MobiDB-lite"/>
    </source>
</evidence>
<proteinExistence type="predicted"/>
<feature type="compositionally biased region" description="Pro residues" evidence="1">
    <location>
        <begin position="94"/>
        <end position="105"/>
    </location>
</feature>
<evidence type="ECO:0000313" key="2">
    <source>
        <dbReference type="EMBL" id="KAF0729469.1"/>
    </source>
</evidence>
<dbReference type="EMBL" id="VJMJ01000164">
    <property type="protein sequence ID" value="KAF0729469.1"/>
    <property type="molecule type" value="Genomic_DNA"/>
</dbReference>
<gene>
    <name evidence="2" type="ORF">Ae201684_012967</name>
</gene>
<feature type="region of interest" description="Disordered" evidence="1">
    <location>
        <begin position="86"/>
        <end position="125"/>
    </location>
</feature>
<reference evidence="2 3" key="1">
    <citation type="submission" date="2019-07" db="EMBL/GenBank/DDBJ databases">
        <title>Genomics analysis of Aphanomyces spp. identifies a new class of oomycete effector associated with host adaptation.</title>
        <authorList>
            <person name="Gaulin E."/>
        </authorList>
    </citation>
    <scope>NUCLEOTIDE SEQUENCE [LARGE SCALE GENOMIC DNA]</scope>
    <source>
        <strain evidence="2 3">ATCC 201684</strain>
    </source>
</reference>
<accession>A0A6G0WPX8</accession>
<dbReference type="Proteomes" id="UP000481153">
    <property type="component" value="Unassembled WGS sequence"/>
</dbReference>
<keyword evidence="3" id="KW-1185">Reference proteome</keyword>
<dbReference type="VEuPathDB" id="FungiDB:AeMF1_010017"/>
<dbReference type="AlphaFoldDB" id="A0A6G0WPX8"/>
<comment type="caution">
    <text evidence="2">The sequence shown here is derived from an EMBL/GenBank/DDBJ whole genome shotgun (WGS) entry which is preliminary data.</text>
</comment>
<evidence type="ECO:0000313" key="3">
    <source>
        <dbReference type="Proteomes" id="UP000481153"/>
    </source>
</evidence>
<name>A0A6G0WPX8_9STRA</name>
<protein>
    <submittedName>
        <fullName evidence="2">Uncharacterized protein</fullName>
    </submittedName>
</protein>